<dbReference type="InParanoid" id="D7FXR5"/>
<proteinExistence type="predicted"/>
<evidence type="ECO:0000256" key="1">
    <source>
        <dbReference type="SAM" id="MobiDB-lite"/>
    </source>
</evidence>
<keyword evidence="2" id="KW-0812">Transmembrane</keyword>
<evidence type="ECO:0000313" key="4">
    <source>
        <dbReference type="Proteomes" id="UP000002630"/>
    </source>
</evidence>
<reference evidence="3 4" key="1">
    <citation type="journal article" date="2010" name="Nature">
        <title>The Ectocarpus genome and the independent evolution of multicellularity in brown algae.</title>
        <authorList>
            <person name="Cock J.M."/>
            <person name="Sterck L."/>
            <person name="Rouze P."/>
            <person name="Scornet D."/>
            <person name="Allen A.E."/>
            <person name="Amoutzias G."/>
            <person name="Anthouard V."/>
            <person name="Artiguenave F."/>
            <person name="Aury J.M."/>
            <person name="Badger J.H."/>
            <person name="Beszteri B."/>
            <person name="Billiau K."/>
            <person name="Bonnet E."/>
            <person name="Bothwell J.H."/>
            <person name="Bowler C."/>
            <person name="Boyen C."/>
            <person name="Brownlee C."/>
            <person name="Carrano C.J."/>
            <person name="Charrier B."/>
            <person name="Cho G.Y."/>
            <person name="Coelho S.M."/>
            <person name="Collen J."/>
            <person name="Corre E."/>
            <person name="Da Silva C."/>
            <person name="Delage L."/>
            <person name="Delaroque N."/>
            <person name="Dittami S.M."/>
            <person name="Doulbeau S."/>
            <person name="Elias M."/>
            <person name="Farnham G."/>
            <person name="Gachon C.M."/>
            <person name="Gschloessl B."/>
            <person name="Heesch S."/>
            <person name="Jabbari K."/>
            <person name="Jubin C."/>
            <person name="Kawai H."/>
            <person name="Kimura K."/>
            <person name="Kloareg B."/>
            <person name="Kupper F.C."/>
            <person name="Lang D."/>
            <person name="Le Bail A."/>
            <person name="Leblanc C."/>
            <person name="Lerouge P."/>
            <person name="Lohr M."/>
            <person name="Lopez P.J."/>
            <person name="Martens C."/>
            <person name="Maumus F."/>
            <person name="Michel G."/>
            <person name="Miranda-Saavedra D."/>
            <person name="Morales J."/>
            <person name="Moreau H."/>
            <person name="Motomura T."/>
            <person name="Nagasato C."/>
            <person name="Napoli C.A."/>
            <person name="Nelson D.R."/>
            <person name="Nyvall-Collen P."/>
            <person name="Peters A.F."/>
            <person name="Pommier C."/>
            <person name="Potin P."/>
            <person name="Poulain J."/>
            <person name="Quesneville H."/>
            <person name="Read B."/>
            <person name="Rensing S.A."/>
            <person name="Ritter A."/>
            <person name="Rousvoal S."/>
            <person name="Samanta M."/>
            <person name="Samson G."/>
            <person name="Schroeder D.C."/>
            <person name="Segurens B."/>
            <person name="Strittmatter M."/>
            <person name="Tonon T."/>
            <person name="Tregear J.W."/>
            <person name="Valentin K."/>
            <person name="von Dassow P."/>
            <person name="Yamagishi T."/>
            <person name="Van de Peer Y."/>
            <person name="Wincker P."/>
        </authorList>
    </citation>
    <scope>NUCLEOTIDE SEQUENCE [LARGE SCALE GENOMIC DNA]</scope>
    <source>
        <strain evidence="4">Ec32 / CCAP1310/4</strain>
    </source>
</reference>
<feature type="compositionally biased region" description="Basic and acidic residues" evidence="1">
    <location>
        <begin position="116"/>
        <end position="131"/>
    </location>
</feature>
<organism evidence="3 4">
    <name type="scientific">Ectocarpus siliculosus</name>
    <name type="common">Brown alga</name>
    <name type="synonym">Conferva siliculosa</name>
    <dbReference type="NCBI Taxonomy" id="2880"/>
    <lineage>
        <taxon>Eukaryota</taxon>
        <taxon>Sar</taxon>
        <taxon>Stramenopiles</taxon>
        <taxon>Ochrophyta</taxon>
        <taxon>PX clade</taxon>
        <taxon>Phaeophyceae</taxon>
        <taxon>Ectocarpales</taxon>
        <taxon>Ectocarpaceae</taxon>
        <taxon>Ectocarpus</taxon>
    </lineage>
</organism>
<accession>D7FXR5</accession>
<sequence length="168" mass="18713">MAEIKVAALVGVMTAMAGLLVFSSPARCDTGIVAASFKELDDGEKSRSAKHRWIRLFVRVFFVYVVFATFAGLESVIRRSSMVFTAKPAAGQARRWSHEEATRRVVQQHMATRGRSALEKASVKMPTKEAAETTSFSSESEDVKARARRAAARERRRKENAFQRDADT</sequence>
<evidence type="ECO:0000313" key="3">
    <source>
        <dbReference type="EMBL" id="CBJ32328.1"/>
    </source>
</evidence>
<feature type="region of interest" description="Disordered" evidence="1">
    <location>
        <begin position="110"/>
        <end position="168"/>
    </location>
</feature>
<gene>
    <name evidence="3" type="ORF">Esi_0330_0014</name>
</gene>
<feature type="transmembrane region" description="Helical" evidence="2">
    <location>
        <begin position="52"/>
        <end position="73"/>
    </location>
</feature>
<evidence type="ECO:0008006" key="5">
    <source>
        <dbReference type="Google" id="ProtNLM"/>
    </source>
</evidence>
<keyword evidence="2" id="KW-1133">Transmembrane helix</keyword>
<dbReference type="AlphaFoldDB" id="D7FXR5"/>
<keyword evidence="4" id="KW-1185">Reference proteome</keyword>
<protein>
    <recommendedName>
        <fullName evidence="5">Transmembrane protein</fullName>
    </recommendedName>
</protein>
<evidence type="ECO:0000256" key="2">
    <source>
        <dbReference type="SAM" id="Phobius"/>
    </source>
</evidence>
<dbReference type="Proteomes" id="UP000002630">
    <property type="component" value="Unassembled WGS sequence"/>
</dbReference>
<name>D7FXR5_ECTSI</name>
<feature type="compositionally biased region" description="Basic and acidic residues" evidence="1">
    <location>
        <begin position="141"/>
        <end position="168"/>
    </location>
</feature>
<keyword evidence="2" id="KW-0472">Membrane</keyword>
<dbReference type="EMBL" id="FN649760">
    <property type="protein sequence ID" value="CBJ32328.1"/>
    <property type="molecule type" value="Genomic_DNA"/>
</dbReference>